<evidence type="ECO:0000256" key="2">
    <source>
        <dbReference type="ARBA" id="ARBA00022475"/>
    </source>
</evidence>
<dbReference type="PANTHER" id="PTHR30572:SF18">
    <property type="entry name" value="ABC-TYPE MACROLIDE FAMILY EXPORT SYSTEM PERMEASE COMPONENT 2"/>
    <property type="match status" value="1"/>
</dbReference>
<dbReference type="InterPro" id="IPR003838">
    <property type="entry name" value="ABC3_permease_C"/>
</dbReference>
<feature type="transmembrane region" description="Helical" evidence="6">
    <location>
        <begin position="329"/>
        <end position="358"/>
    </location>
</feature>
<feature type="domain" description="ABC3 transporter permease C-terminal" evidence="7">
    <location>
        <begin position="683"/>
        <end position="792"/>
    </location>
</feature>
<dbReference type="Proteomes" id="UP001597010">
    <property type="component" value="Unassembled WGS sequence"/>
</dbReference>
<feature type="transmembrane region" description="Helical" evidence="6">
    <location>
        <begin position="378"/>
        <end position="402"/>
    </location>
</feature>
<gene>
    <name evidence="9" type="ORF">ACFQZX_09865</name>
</gene>
<evidence type="ECO:0000256" key="3">
    <source>
        <dbReference type="ARBA" id="ARBA00022692"/>
    </source>
</evidence>
<evidence type="ECO:0000256" key="4">
    <source>
        <dbReference type="ARBA" id="ARBA00022989"/>
    </source>
</evidence>
<evidence type="ECO:0000259" key="8">
    <source>
        <dbReference type="Pfam" id="PF12704"/>
    </source>
</evidence>
<accession>A0ABW3ATX8</accession>
<dbReference type="Pfam" id="PF02687">
    <property type="entry name" value="FtsX"/>
    <property type="match status" value="2"/>
</dbReference>
<evidence type="ECO:0000256" key="5">
    <source>
        <dbReference type="ARBA" id="ARBA00023136"/>
    </source>
</evidence>
<evidence type="ECO:0000313" key="10">
    <source>
        <dbReference type="Proteomes" id="UP001597010"/>
    </source>
</evidence>
<dbReference type="InterPro" id="IPR050250">
    <property type="entry name" value="Macrolide_Exporter_MacB"/>
</dbReference>
<organism evidence="9 10">
    <name type="scientific">Mucilaginibacter litoreus</name>
    <dbReference type="NCBI Taxonomy" id="1048221"/>
    <lineage>
        <taxon>Bacteria</taxon>
        <taxon>Pseudomonadati</taxon>
        <taxon>Bacteroidota</taxon>
        <taxon>Sphingobacteriia</taxon>
        <taxon>Sphingobacteriales</taxon>
        <taxon>Sphingobacteriaceae</taxon>
        <taxon>Mucilaginibacter</taxon>
    </lineage>
</organism>
<feature type="transmembrane region" description="Helical" evidence="6">
    <location>
        <begin position="732"/>
        <end position="751"/>
    </location>
</feature>
<dbReference type="RefSeq" id="WP_377114461.1">
    <property type="nucleotide sequence ID" value="NZ_JBHTHZ010000005.1"/>
</dbReference>
<feature type="domain" description="MacB-like periplasmic core" evidence="8">
    <location>
        <begin position="20"/>
        <end position="241"/>
    </location>
</feature>
<keyword evidence="3 6" id="KW-0812">Transmembrane</keyword>
<feature type="transmembrane region" description="Helical" evidence="6">
    <location>
        <begin position="423"/>
        <end position="447"/>
    </location>
</feature>
<evidence type="ECO:0000256" key="1">
    <source>
        <dbReference type="ARBA" id="ARBA00004651"/>
    </source>
</evidence>
<feature type="domain" description="ABC3 transporter permease C-terminal" evidence="7">
    <location>
        <begin position="290"/>
        <end position="405"/>
    </location>
</feature>
<proteinExistence type="predicted"/>
<feature type="transmembrane region" description="Helical" evidence="6">
    <location>
        <begin position="284"/>
        <end position="308"/>
    </location>
</feature>
<evidence type="ECO:0000259" key="7">
    <source>
        <dbReference type="Pfam" id="PF02687"/>
    </source>
</evidence>
<feature type="transmembrane region" description="Helical" evidence="6">
    <location>
        <begin position="679"/>
        <end position="702"/>
    </location>
</feature>
<dbReference type="InterPro" id="IPR025857">
    <property type="entry name" value="MacB_PCD"/>
</dbReference>
<feature type="transmembrane region" description="Helical" evidence="6">
    <location>
        <begin position="21"/>
        <end position="42"/>
    </location>
</feature>
<reference evidence="10" key="1">
    <citation type="journal article" date="2019" name="Int. J. Syst. Evol. Microbiol.">
        <title>The Global Catalogue of Microorganisms (GCM) 10K type strain sequencing project: providing services to taxonomists for standard genome sequencing and annotation.</title>
        <authorList>
            <consortium name="The Broad Institute Genomics Platform"/>
            <consortium name="The Broad Institute Genome Sequencing Center for Infectious Disease"/>
            <person name="Wu L."/>
            <person name="Ma J."/>
        </authorList>
    </citation>
    <scope>NUCLEOTIDE SEQUENCE [LARGE SCALE GENOMIC DNA]</scope>
    <source>
        <strain evidence="10">CCUG 61484</strain>
    </source>
</reference>
<keyword evidence="10" id="KW-1185">Reference proteome</keyword>
<protein>
    <submittedName>
        <fullName evidence="9">ABC transporter permease</fullName>
    </submittedName>
</protein>
<name>A0ABW3ATX8_9SPHI</name>
<sequence length="803" mass="89514">MIKNYLKTAWRNLLNNKSTSLISMAGLAVGICCFLLLITYIINELRYDRFNINADRIVRVAYSVKSADDKETRTIAVTQTAPVPVFKQEFDEIEDGVRIFNYSSSRPATIQYNDKLIAEKNVLAADPSFFKIFSFKFLKGNAVAAFSDPLSVVITQSIAKKYFGDENPVGKVLKVNQNKNLAVTGVIEDVPAYSQIKFDLMVNAASMESPKVYKWDSANNYSYLLLKPGVSMQSVQNKMNAYLDRLMKATPGGTKSWYTLEPLTNVHLRSKAIYGLEPGGNIKYIYILGIVALVLLLLACVNFLNLVTARSAERSKEIGVRKVMGALRVQLFSQFIIEAGIITFISLVTGVVITAFIFPLFSDFAGQQLSFSTWNVSWLALALITLLVGVTFLAGIYPSLYLSALKPVASLKGRSNSKSGGNMVRQSLVVFQFVVSVFFIISTLIAIRQLSYMRSLDTGINRQQIVVIDIGGMPFSSIEPFKTEISRQPEVLSSTASYDSPVNIRGGYTINSAEGKASNFELSVTAIPVEKNFTNTLGIKLIAGNEFNLSDEKQVQDTAFNNRRYSFILNETAIKAMGWTPEEAIGRRMNLNGRAGTIKGVAKDFNFASLHQEITPMVMFAEYDWFGKVLVKTTGRRMAATIENIQAQWKKFYPNSPFEYYFLDQEYEEMYKTEQRTGAILTAFTGVTIFISCLGLFGLAVFSTRQRIKEIGIRKVLGAGVLSITRMVSFEFLKLVIIAIIIASPLAYSFMRTWLQDFAFRIQIQWWIFALAGGLAIVIAFLTVGYQSVKAALSNPVQSIRSE</sequence>
<keyword evidence="2" id="KW-1003">Cell membrane</keyword>
<keyword evidence="5 6" id="KW-0472">Membrane</keyword>
<dbReference type="PANTHER" id="PTHR30572">
    <property type="entry name" value="MEMBRANE COMPONENT OF TRANSPORTER-RELATED"/>
    <property type="match status" value="1"/>
</dbReference>
<dbReference type="EMBL" id="JBHTHZ010000005">
    <property type="protein sequence ID" value="MFD0793926.1"/>
    <property type="molecule type" value="Genomic_DNA"/>
</dbReference>
<dbReference type="Pfam" id="PF12704">
    <property type="entry name" value="MacB_PCD"/>
    <property type="match status" value="1"/>
</dbReference>
<evidence type="ECO:0000256" key="6">
    <source>
        <dbReference type="SAM" id="Phobius"/>
    </source>
</evidence>
<evidence type="ECO:0000313" key="9">
    <source>
        <dbReference type="EMBL" id="MFD0793926.1"/>
    </source>
</evidence>
<comment type="caution">
    <text evidence="9">The sequence shown here is derived from an EMBL/GenBank/DDBJ whole genome shotgun (WGS) entry which is preliminary data.</text>
</comment>
<keyword evidence="4 6" id="KW-1133">Transmembrane helix</keyword>
<comment type="subcellular location">
    <subcellularLocation>
        <location evidence="1">Cell membrane</location>
        <topology evidence="1">Multi-pass membrane protein</topology>
    </subcellularLocation>
</comment>
<feature type="transmembrane region" description="Helical" evidence="6">
    <location>
        <begin position="766"/>
        <end position="786"/>
    </location>
</feature>